<proteinExistence type="predicted"/>
<gene>
    <name evidence="1" type="ORF">AABB31_23190</name>
</gene>
<keyword evidence="2" id="KW-1185">Reference proteome</keyword>
<accession>A0ABZ3JC45</accession>
<evidence type="ECO:0000313" key="1">
    <source>
        <dbReference type="EMBL" id="XFU26414.1"/>
    </source>
</evidence>
<protein>
    <recommendedName>
        <fullName evidence="3">Lipopolysaccharide export system protein LptC</fullName>
    </recommendedName>
</protein>
<sequence length="199" mass="21445">MAGADNLHSQLVGWSKIILPMIALGLLSTLFLLARAPAEPPDISFAEIEAMARDQRITAPRFSGVTDDGSVISIAARSAQPDINRPDTVSIRDLSLQMDNADGSRIDITAIRGEIDGRTRVARFLGLARLETSSGYQMETNGLIAELDSGLVTSDGLLEIRAPFGELTAGQVTFLVSEENTGQQMLFTEGVRLIYRPQG</sequence>
<reference evidence="2" key="1">
    <citation type="submission" date="2024-04" db="EMBL/GenBank/DDBJ databases">
        <title>Phylogenomic analyses of a clade within the roseobacter group suggest taxonomic reassignments of species of the genera Aestuariivita, Citreicella, Loktanella, Nautella, Pelagibaca, Ruegeria, Thalassobius, Thiobacimonas and Tropicibacter, and the proposal o.</title>
        <authorList>
            <person name="Jeon C.O."/>
        </authorList>
    </citation>
    <scope>NUCLEOTIDE SEQUENCE [LARGE SCALE GENOMIC DNA]</scope>
    <source>
        <strain evidence="2">SS1-5</strain>
    </source>
</reference>
<evidence type="ECO:0000313" key="2">
    <source>
        <dbReference type="Proteomes" id="UP001470809"/>
    </source>
</evidence>
<dbReference type="Proteomes" id="UP001470809">
    <property type="component" value="Chromosome"/>
</dbReference>
<evidence type="ECO:0008006" key="3">
    <source>
        <dbReference type="Google" id="ProtNLM"/>
    </source>
</evidence>
<reference evidence="1 2" key="2">
    <citation type="submission" date="2024-08" db="EMBL/GenBank/DDBJ databases">
        <title>Phylogenomic analyses of a clade within the roseobacter group suggest taxonomic reassignments of species of the genera Aestuariivita, Citreicella, Loktanella, Nautella, Pelagibaca, Ruegeria, Thalassobius, Thiobacimonas and Tropicibacter, and the proposal o.</title>
        <authorList>
            <person name="Jeon C.O."/>
        </authorList>
    </citation>
    <scope>NUCLEOTIDE SEQUENCE [LARGE SCALE GENOMIC DNA]</scope>
    <source>
        <strain evidence="1 2">SS1-5</strain>
    </source>
</reference>
<dbReference type="RefSeq" id="WP_373634827.1">
    <property type="nucleotide sequence ID" value="NZ_CP151767.2"/>
</dbReference>
<name>A0ABZ3JC45_9RHOB</name>
<dbReference type="EMBL" id="CP151767">
    <property type="protein sequence ID" value="XFU26414.1"/>
    <property type="molecule type" value="Genomic_DNA"/>
</dbReference>
<organism evidence="1 2">
    <name type="scientific">Yoonia rhodophyticola</name>
    <dbReference type="NCBI Taxonomy" id="3137370"/>
    <lineage>
        <taxon>Bacteria</taxon>
        <taxon>Pseudomonadati</taxon>
        <taxon>Pseudomonadota</taxon>
        <taxon>Alphaproteobacteria</taxon>
        <taxon>Rhodobacterales</taxon>
        <taxon>Paracoccaceae</taxon>
        <taxon>Yoonia</taxon>
    </lineage>
</organism>